<dbReference type="GO" id="GO:0042773">
    <property type="term" value="P:ATP synthesis coupled electron transport"/>
    <property type="evidence" value="ECO:0007669"/>
    <property type="project" value="TreeGrafter"/>
</dbReference>
<keyword evidence="6 18" id="KW-0679">Respiratory chain</keyword>
<proteinExistence type="inferred from homology"/>
<comment type="function">
    <text evidence="18">Component of the cytochrome c oxidase, the last enzyme in the mitochondrial electron transport chain which drives oxidative phosphorylation. The respiratory chain contains 3 multisubunit complexes succinate dehydrogenase (complex II, CII), ubiquinol-cytochrome c oxidoreductase (cytochrome b-c1 complex, complex III, CIII) and cytochrome c oxidase (complex IV, CIV), that cooperate to transfer electrons derived from NADH and succinate to molecular oxygen, creating an electrochemical gradient over the inner membrane that drives transmembrane transport and the ATP synthase. Cytochrome c oxidase is the component of the respiratory chain that catalyzes the reduction of oxygen to water. Electrons originating from reduced cytochrome c in the intermembrane space (IMS) are transferred via the dinuclear copper A center (CU(A)) of subunit 2 and heme A of subunit 1 to the active site in subunit 1, a binuclear center (BNC) formed by heme A3 and copper B (CU(B)). The BNC reduces molecular oxygen to 2 water molecules using 4 electrons from cytochrome c in the IMS and 4 protons from the mitochondrial matrix.</text>
</comment>
<dbReference type="SUPFAM" id="SSF81464">
    <property type="entry name" value="Cytochrome c oxidase subunit II-like, transmembrane region"/>
    <property type="match status" value="1"/>
</dbReference>
<dbReference type="InterPro" id="IPR045187">
    <property type="entry name" value="CcO_II"/>
</dbReference>
<keyword evidence="11" id="KW-1278">Translocase</keyword>
<dbReference type="AlphaFoldDB" id="B3IUJ1"/>
<evidence type="ECO:0000259" key="20">
    <source>
        <dbReference type="PROSITE" id="PS50857"/>
    </source>
</evidence>
<dbReference type="Gene3D" id="2.60.40.420">
    <property type="entry name" value="Cupredoxins - blue copper proteins"/>
    <property type="match status" value="1"/>
</dbReference>
<evidence type="ECO:0000256" key="2">
    <source>
        <dbReference type="ARBA" id="ARBA00007866"/>
    </source>
</evidence>
<evidence type="ECO:0000256" key="14">
    <source>
        <dbReference type="ARBA" id="ARBA00023008"/>
    </source>
</evidence>
<dbReference type="GO" id="GO:0004129">
    <property type="term" value="F:cytochrome-c oxidase activity"/>
    <property type="evidence" value="ECO:0007669"/>
    <property type="project" value="UniProtKB-EC"/>
</dbReference>
<dbReference type="GO" id="GO:0005743">
    <property type="term" value="C:mitochondrial inner membrane"/>
    <property type="evidence" value="ECO:0007669"/>
    <property type="project" value="UniProtKB-SubCell"/>
</dbReference>
<dbReference type="Gene3D" id="1.10.287.90">
    <property type="match status" value="1"/>
</dbReference>
<dbReference type="EMBL" id="AB300491">
    <property type="protein sequence ID" value="BAG24145.1"/>
    <property type="molecule type" value="Genomic_DNA"/>
</dbReference>
<dbReference type="PROSITE" id="PS50999">
    <property type="entry name" value="COX2_TM"/>
    <property type="match status" value="1"/>
</dbReference>
<dbReference type="PANTHER" id="PTHR22888:SF9">
    <property type="entry name" value="CYTOCHROME C OXIDASE SUBUNIT 2"/>
    <property type="match status" value="1"/>
</dbReference>
<evidence type="ECO:0000256" key="16">
    <source>
        <dbReference type="ARBA" id="ARBA00023136"/>
    </source>
</evidence>
<dbReference type="PANTHER" id="PTHR22888">
    <property type="entry name" value="CYTOCHROME C OXIDASE, SUBUNIT II"/>
    <property type="match status" value="1"/>
</dbReference>
<comment type="catalytic activity">
    <reaction evidence="17">
        <text>4 Fe(II)-[cytochrome c] + O2 + 8 H(+)(in) = 4 Fe(III)-[cytochrome c] + 2 H2O + 4 H(+)(out)</text>
        <dbReference type="Rhea" id="RHEA:11436"/>
        <dbReference type="Rhea" id="RHEA-COMP:10350"/>
        <dbReference type="Rhea" id="RHEA-COMP:14399"/>
        <dbReference type="ChEBI" id="CHEBI:15377"/>
        <dbReference type="ChEBI" id="CHEBI:15378"/>
        <dbReference type="ChEBI" id="CHEBI:15379"/>
        <dbReference type="ChEBI" id="CHEBI:29033"/>
        <dbReference type="ChEBI" id="CHEBI:29034"/>
        <dbReference type="EC" id="7.1.1.9"/>
    </reaction>
    <physiologicalReaction direction="left-to-right" evidence="17">
        <dbReference type="Rhea" id="RHEA:11437"/>
    </physiologicalReaction>
</comment>
<evidence type="ECO:0000256" key="11">
    <source>
        <dbReference type="ARBA" id="ARBA00022967"/>
    </source>
</evidence>
<evidence type="ECO:0000256" key="4">
    <source>
        <dbReference type="ARBA" id="ARBA00015946"/>
    </source>
</evidence>
<sequence>MPIWQSVFLQNSGSPSMESLNFFHDHCMGILILILLISGGMAFTPLKSNFFSRFFEENEEMEIFWSSLPSIILIIIAIPSLKIIYLLEESPNSNITLKIIGSQWYWSYQMNESTKFDSFLEKGDFRLLSTNNFLLLPFKENIRVLISSTDVIHSWTLPSLGVKVDAVPGRMNQLFFISQQSGNLFGQCSEICGAKHSFMPIASSFLPLSSFEARAF</sequence>
<dbReference type="InterPro" id="IPR036257">
    <property type="entry name" value="Cyt_c_oxidase_su2_TM_sf"/>
</dbReference>
<dbReference type="InterPro" id="IPR011759">
    <property type="entry name" value="Cyt_c_oxidase_su2_TM_dom"/>
</dbReference>
<evidence type="ECO:0000256" key="19">
    <source>
        <dbReference type="SAM" id="Phobius"/>
    </source>
</evidence>
<dbReference type="PROSITE" id="PS50857">
    <property type="entry name" value="COX2_CUA"/>
    <property type="match status" value="1"/>
</dbReference>
<comment type="subunit">
    <text evidence="3">Component of the cytochrome c oxidase (complex IV, CIV), a multisubunit enzyme composed of a catalytic core of 3 subunits and several supernumerary subunits. The complex exists as a monomer or a dimer and forms supercomplexes (SCs) in the inner mitochondrial membrane with ubiquinol-cytochrome c oxidoreductase (cytochrome b-c1 complex, complex III, CIII).</text>
</comment>
<keyword evidence="7 18" id="KW-0812">Transmembrane</keyword>
<dbReference type="Pfam" id="PF00116">
    <property type="entry name" value="COX2"/>
    <property type="match status" value="1"/>
</dbReference>
<dbReference type="InterPro" id="IPR008972">
    <property type="entry name" value="Cupredoxin"/>
</dbReference>
<feature type="domain" description="Cytochrome oxidase subunit II copper A binding" evidence="20">
    <location>
        <begin position="92"/>
        <end position="216"/>
    </location>
</feature>
<keyword evidence="15 18" id="KW-0496">Mitochondrion</keyword>
<reference evidence="22" key="1">
    <citation type="submission" date="2007-04" db="EMBL/GenBank/DDBJ databases">
        <title>Mitochondrial gene order and molecular phylogenetic analyses indicate that the Leptotrombidium mite is a paraphyletic.</title>
        <authorList>
            <person name="Mitani H."/>
            <person name="Yuasa S."/>
            <person name="Lerdthusnee K."/>
            <person name="Takahashi M."/>
            <person name="Fukunaga M."/>
        </authorList>
    </citation>
    <scope>NUCLEOTIDE SEQUENCE</scope>
    <source>
        <strain evidence="22">TLIW-1</strain>
    </source>
</reference>
<organism evidence="22">
    <name type="scientific">Leptotrombidium imphalum</name>
    <dbReference type="NCBI Taxonomy" id="436345"/>
    <lineage>
        <taxon>Eukaryota</taxon>
        <taxon>Metazoa</taxon>
        <taxon>Ecdysozoa</taxon>
        <taxon>Arthropoda</taxon>
        <taxon>Chelicerata</taxon>
        <taxon>Arachnida</taxon>
        <taxon>Acari</taxon>
        <taxon>Acariformes</taxon>
        <taxon>Trombidiformes</taxon>
        <taxon>Prostigmata</taxon>
        <taxon>Anystina</taxon>
        <taxon>Parasitengona</taxon>
        <taxon>Trombiculoidea</taxon>
        <taxon>Trombiculidae</taxon>
        <taxon>Leptotrombidium</taxon>
    </lineage>
</organism>
<evidence type="ECO:0000256" key="13">
    <source>
        <dbReference type="ARBA" id="ARBA00022989"/>
    </source>
</evidence>
<dbReference type="InterPro" id="IPR001505">
    <property type="entry name" value="Copper_CuA"/>
</dbReference>
<name>B3IUJ1_9ACAR</name>
<evidence type="ECO:0000256" key="1">
    <source>
        <dbReference type="ARBA" id="ARBA00004448"/>
    </source>
</evidence>
<evidence type="ECO:0000313" key="22">
    <source>
        <dbReference type="EMBL" id="BAG24145.1"/>
    </source>
</evidence>
<keyword evidence="5 18" id="KW-0813">Transport</keyword>
<evidence type="ECO:0000256" key="7">
    <source>
        <dbReference type="ARBA" id="ARBA00022692"/>
    </source>
</evidence>
<evidence type="ECO:0000256" key="18">
    <source>
        <dbReference type="RuleBase" id="RU000457"/>
    </source>
</evidence>
<keyword evidence="12 18" id="KW-0249">Electron transport</keyword>
<evidence type="ECO:0000259" key="21">
    <source>
        <dbReference type="PROSITE" id="PS50999"/>
    </source>
</evidence>
<keyword evidence="16 18" id="KW-0472">Membrane</keyword>
<accession>B3IUJ1</accession>
<evidence type="ECO:0000256" key="9">
    <source>
        <dbReference type="ARBA" id="ARBA00022792"/>
    </source>
</evidence>
<evidence type="ECO:0000256" key="15">
    <source>
        <dbReference type="ARBA" id="ARBA00023128"/>
    </source>
</evidence>
<dbReference type="PROSITE" id="PS00078">
    <property type="entry name" value="COX2"/>
    <property type="match status" value="1"/>
</dbReference>
<gene>
    <name evidence="22" type="primary">cox2</name>
</gene>
<keyword evidence="14 18" id="KW-0186">Copper</keyword>
<dbReference type="PRINTS" id="PR01166">
    <property type="entry name" value="CYCOXIDASEII"/>
</dbReference>
<dbReference type="InterPro" id="IPR002429">
    <property type="entry name" value="CcO_II-like_C"/>
</dbReference>
<feature type="transmembrane region" description="Helical" evidence="19">
    <location>
        <begin position="63"/>
        <end position="87"/>
    </location>
</feature>
<evidence type="ECO:0000256" key="10">
    <source>
        <dbReference type="ARBA" id="ARBA00022842"/>
    </source>
</evidence>
<keyword evidence="10" id="KW-0460">Magnesium</keyword>
<dbReference type="GO" id="GO:0005507">
    <property type="term" value="F:copper ion binding"/>
    <property type="evidence" value="ECO:0007669"/>
    <property type="project" value="InterPro"/>
</dbReference>
<protein>
    <recommendedName>
        <fullName evidence="4 18">Cytochrome c oxidase subunit 2</fullName>
    </recommendedName>
</protein>
<evidence type="ECO:0000256" key="6">
    <source>
        <dbReference type="ARBA" id="ARBA00022660"/>
    </source>
</evidence>
<feature type="domain" description="Cytochrome oxidase subunit II transmembrane region profile" evidence="21">
    <location>
        <begin position="1"/>
        <end position="91"/>
    </location>
</feature>
<geneLocation type="mitochondrion" evidence="22"/>
<evidence type="ECO:0000256" key="12">
    <source>
        <dbReference type="ARBA" id="ARBA00022982"/>
    </source>
</evidence>
<dbReference type="Pfam" id="PF02790">
    <property type="entry name" value="COX2_TM"/>
    <property type="match status" value="1"/>
</dbReference>
<keyword evidence="9 18" id="KW-0999">Mitochondrion inner membrane</keyword>
<evidence type="ECO:0000256" key="3">
    <source>
        <dbReference type="ARBA" id="ARBA00011164"/>
    </source>
</evidence>
<evidence type="ECO:0000256" key="5">
    <source>
        <dbReference type="ARBA" id="ARBA00022448"/>
    </source>
</evidence>
<dbReference type="SUPFAM" id="SSF49503">
    <property type="entry name" value="Cupredoxins"/>
    <property type="match status" value="1"/>
</dbReference>
<feature type="transmembrane region" description="Helical" evidence="19">
    <location>
        <begin position="21"/>
        <end position="43"/>
    </location>
</feature>
<evidence type="ECO:0000256" key="8">
    <source>
        <dbReference type="ARBA" id="ARBA00022723"/>
    </source>
</evidence>
<comment type="similarity">
    <text evidence="2 18">Belongs to the cytochrome c oxidase subunit 2 family.</text>
</comment>
<evidence type="ECO:0000256" key="17">
    <source>
        <dbReference type="ARBA" id="ARBA00049512"/>
    </source>
</evidence>
<keyword evidence="13 19" id="KW-1133">Transmembrane helix</keyword>
<comment type="cofactor">
    <cofactor evidence="18">
        <name>Cu cation</name>
        <dbReference type="ChEBI" id="CHEBI:23378"/>
    </cofactor>
    <text evidence="18">Binds a copper A center.</text>
</comment>
<comment type="subcellular location">
    <subcellularLocation>
        <location evidence="1 18">Mitochondrion inner membrane</location>
        <topology evidence="1 18">Multi-pass membrane protein</topology>
    </subcellularLocation>
</comment>
<keyword evidence="8 18" id="KW-0479">Metal-binding</keyword>